<dbReference type="InterPro" id="IPR000276">
    <property type="entry name" value="GPCR_Rhodpsn"/>
</dbReference>
<keyword evidence="10" id="KW-0238">DNA-binding</keyword>
<dbReference type="GO" id="GO:0003729">
    <property type="term" value="F:mRNA binding"/>
    <property type="evidence" value="ECO:0007669"/>
    <property type="project" value="InterPro"/>
</dbReference>
<keyword evidence="14" id="KW-0325">Glycoprotein</keyword>
<keyword evidence="5 17" id="KW-0812">Transmembrane</keyword>
<evidence type="ECO:0000256" key="1">
    <source>
        <dbReference type="ARBA" id="ARBA00004123"/>
    </source>
</evidence>
<feature type="transmembrane region" description="Helical" evidence="19">
    <location>
        <begin position="522"/>
        <end position="545"/>
    </location>
</feature>
<dbReference type="GO" id="GO:0004974">
    <property type="term" value="F:leukotriene receptor activity"/>
    <property type="evidence" value="ECO:0007669"/>
    <property type="project" value="UniProtKB-ARBA"/>
</dbReference>
<feature type="transmembrane region" description="Helical" evidence="19">
    <location>
        <begin position="647"/>
        <end position="672"/>
    </location>
</feature>
<keyword evidence="6 19" id="KW-1133">Transmembrane helix</keyword>
<evidence type="ECO:0000256" key="13">
    <source>
        <dbReference type="ARBA" id="ARBA00023170"/>
    </source>
</evidence>
<dbReference type="InterPro" id="IPR017452">
    <property type="entry name" value="GPCR_Rhodpsn_7TM"/>
</dbReference>
<dbReference type="GO" id="GO:0031124">
    <property type="term" value="P:mRNA 3'-end processing"/>
    <property type="evidence" value="ECO:0007669"/>
    <property type="project" value="InterPro"/>
</dbReference>
<dbReference type="GO" id="GO:0043565">
    <property type="term" value="F:sequence-specific DNA binding"/>
    <property type="evidence" value="ECO:0007669"/>
    <property type="project" value="InterPro"/>
</dbReference>
<evidence type="ECO:0000256" key="3">
    <source>
        <dbReference type="ARBA" id="ARBA00006403"/>
    </source>
</evidence>
<organism evidence="21 22">
    <name type="scientific">Labeo rohita</name>
    <name type="common">Indian major carp</name>
    <name type="synonym">Cyprinus rohita</name>
    <dbReference type="NCBI Taxonomy" id="84645"/>
    <lineage>
        <taxon>Eukaryota</taxon>
        <taxon>Metazoa</taxon>
        <taxon>Chordata</taxon>
        <taxon>Craniata</taxon>
        <taxon>Vertebrata</taxon>
        <taxon>Euteleostomi</taxon>
        <taxon>Actinopterygii</taxon>
        <taxon>Neopterygii</taxon>
        <taxon>Teleostei</taxon>
        <taxon>Ostariophysi</taxon>
        <taxon>Cypriniformes</taxon>
        <taxon>Cyprinidae</taxon>
        <taxon>Labeoninae</taxon>
        <taxon>Labeonini</taxon>
        <taxon>Labeo</taxon>
    </lineage>
</organism>
<keyword evidence="7" id="KW-0805">Transcription regulation</keyword>
<feature type="transmembrane region" description="Helical" evidence="19">
    <location>
        <begin position="708"/>
        <end position="725"/>
    </location>
</feature>
<proteinExistence type="evidence at protein level"/>
<feature type="transmembrane region" description="Helical" evidence="19">
    <location>
        <begin position="604"/>
        <end position="627"/>
    </location>
</feature>
<keyword evidence="15 17" id="KW-0807">Transducer</keyword>
<dbReference type="GO" id="GO:0005886">
    <property type="term" value="C:plasma membrane"/>
    <property type="evidence" value="ECO:0007669"/>
    <property type="project" value="UniProtKB-SubCell"/>
</dbReference>
<dbReference type="STRING" id="84645.A0A498MEH9"/>
<comment type="similarity">
    <text evidence="17">Belongs to the G-protein coupled receptor 1 family.</text>
</comment>
<dbReference type="InterPro" id="IPR036388">
    <property type="entry name" value="WH-like_DNA-bd_sf"/>
</dbReference>
<dbReference type="GO" id="GO:0005849">
    <property type="term" value="C:mRNA cleavage factor complex"/>
    <property type="evidence" value="ECO:0007669"/>
    <property type="project" value="InterPro"/>
</dbReference>
<evidence type="ECO:0000256" key="14">
    <source>
        <dbReference type="ARBA" id="ARBA00023180"/>
    </source>
</evidence>
<evidence type="ECO:0000256" key="19">
    <source>
        <dbReference type="SAM" id="Phobius"/>
    </source>
</evidence>
<feature type="transmembrane region" description="Helical" evidence="19">
    <location>
        <begin position="761"/>
        <end position="781"/>
    </location>
</feature>
<keyword evidence="9 17" id="KW-0297">G-protein coupled receptor</keyword>
<dbReference type="PANTHER" id="PTHR13047">
    <property type="entry name" value="PRE-MRNA CLEAVAGE FACTOR IM, 25KD SUBUNIT"/>
    <property type="match status" value="1"/>
</dbReference>
<dbReference type="PRINTS" id="PR00237">
    <property type="entry name" value="GPCRRHODOPSN"/>
</dbReference>
<dbReference type="CDD" id="cd18871">
    <property type="entry name" value="NUDIX_Cfim25_Nudt21"/>
    <property type="match status" value="1"/>
</dbReference>
<dbReference type="FunFam" id="1.10.10.10:FF:000027">
    <property type="entry name" value="Heat shock transcription factor 1"/>
    <property type="match status" value="1"/>
</dbReference>
<evidence type="ECO:0000256" key="12">
    <source>
        <dbReference type="ARBA" id="ARBA00023163"/>
    </source>
</evidence>
<dbReference type="Gene3D" id="1.20.1070.10">
    <property type="entry name" value="Rhodopsin 7-helix transmembrane proteins"/>
    <property type="match status" value="1"/>
</dbReference>
<dbReference type="SUPFAM" id="SSF46785">
    <property type="entry name" value="Winged helix' DNA-binding domain"/>
    <property type="match status" value="1"/>
</dbReference>
<evidence type="ECO:0000256" key="11">
    <source>
        <dbReference type="ARBA" id="ARBA00023136"/>
    </source>
</evidence>
<keyword evidence="11 19" id="KW-0472">Membrane</keyword>
<dbReference type="GO" id="GO:0003700">
    <property type="term" value="F:DNA-binding transcription factor activity"/>
    <property type="evidence" value="ECO:0007669"/>
    <property type="project" value="InterPro"/>
</dbReference>
<evidence type="ECO:0000256" key="10">
    <source>
        <dbReference type="ARBA" id="ARBA00023125"/>
    </source>
</evidence>
<evidence type="ECO:0000313" key="21">
    <source>
        <dbReference type="EMBL" id="RXN18193.1"/>
    </source>
</evidence>
<evidence type="ECO:0000256" key="5">
    <source>
        <dbReference type="ARBA" id="ARBA00022692"/>
    </source>
</evidence>
<keyword evidence="12" id="KW-0804">Transcription</keyword>
<dbReference type="Pfam" id="PF13869">
    <property type="entry name" value="NUDIX_2"/>
    <property type="match status" value="2"/>
</dbReference>
<dbReference type="Gene3D" id="3.90.79.10">
    <property type="entry name" value="Nucleoside Triphosphate Pyrophosphohydrolase"/>
    <property type="match status" value="2"/>
</dbReference>
<evidence type="ECO:0000256" key="15">
    <source>
        <dbReference type="ARBA" id="ARBA00023224"/>
    </source>
</evidence>
<dbReference type="Pfam" id="PF06546">
    <property type="entry name" value="Vert_HS_TF"/>
    <property type="match status" value="1"/>
</dbReference>
<keyword evidence="8 21" id="KW-0346">Stress response</keyword>
<comment type="similarity">
    <text evidence="3 18">Belongs to the HSF family.</text>
</comment>
<dbReference type="InterPro" id="IPR000232">
    <property type="entry name" value="HSF_DNA-bd"/>
</dbReference>
<evidence type="ECO:0000256" key="6">
    <source>
        <dbReference type="ARBA" id="ARBA00022989"/>
    </source>
</evidence>
<dbReference type="EMBL" id="QBIY01012722">
    <property type="protein sequence ID" value="RXN18193.1"/>
    <property type="molecule type" value="Genomic_DNA"/>
</dbReference>
<evidence type="ECO:0007829" key="23">
    <source>
        <dbReference type="PeptideAtlas" id="A0A498MEH9"/>
    </source>
</evidence>
<dbReference type="CDD" id="cd00637">
    <property type="entry name" value="7tm_classA_rhodopsin-like"/>
    <property type="match status" value="1"/>
</dbReference>
<evidence type="ECO:0000256" key="16">
    <source>
        <dbReference type="ARBA" id="ARBA00023242"/>
    </source>
</evidence>
<evidence type="ECO:0000256" key="2">
    <source>
        <dbReference type="ARBA" id="ARBA00004651"/>
    </source>
</evidence>
<dbReference type="Pfam" id="PF00001">
    <property type="entry name" value="7tm_1"/>
    <property type="match status" value="1"/>
</dbReference>
<dbReference type="PROSITE" id="PS50262">
    <property type="entry name" value="G_PROTEIN_RECEP_F1_2"/>
    <property type="match status" value="1"/>
</dbReference>
<dbReference type="PROSITE" id="PS00237">
    <property type="entry name" value="G_PROTEIN_RECEP_F1_1"/>
    <property type="match status" value="1"/>
</dbReference>
<gene>
    <name evidence="21" type="ORF">ROHU_026337</name>
</gene>
<protein>
    <submittedName>
        <fullName evidence="21">Heat shock factor 1-like isoform X2</fullName>
    </submittedName>
</protein>
<keyword evidence="13 17" id="KW-0675">Receptor</keyword>
<keyword evidence="16" id="KW-0539">Nucleus</keyword>
<feature type="transmembrane region" description="Helical" evidence="19">
    <location>
        <begin position="484"/>
        <end position="510"/>
    </location>
</feature>
<dbReference type="Pfam" id="PF00447">
    <property type="entry name" value="HSF_DNA-bind"/>
    <property type="match status" value="1"/>
</dbReference>
<evidence type="ECO:0000256" key="8">
    <source>
        <dbReference type="ARBA" id="ARBA00023016"/>
    </source>
</evidence>
<evidence type="ECO:0000256" key="9">
    <source>
        <dbReference type="ARBA" id="ARBA00023040"/>
    </source>
</evidence>
<dbReference type="FunFam" id="1.20.1070.10:FF:000109">
    <property type="entry name" value="Leukotriene B4 receptor"/>
    <property type="match status" value="1"/>
</dbReference>
<evidence type="ECO:0000256" key="17">
    <source>
        <dbReference type="RuleBase" id="RU000688"/>
    </source>
</evidence>
<evidence type="ECO:0000256" key="7">
    <source>
        <dbReference type="ARBA" id="ARBA00023015"/>
    </source>
</evidence>
<keyword evidence="22" id="KW-1185">Reference proteome</keyword>
<dbReference type="Gene3D" id="1.10.10.10">
    <property type="entry name" value="Winged helix-like DNA-binding domain superfamily/Winged helix DNA-binding domain"/>
    <property type="match status" value="1"/>
</dbReference>
<feature type="domain" description="G-protein coupled receptors family 1 profile" evidence="20">
    <location>
        <begin position="500"/>
        <end position="773"/>
    </location>
</feature>
<accession>A0A498MEH9</accession>
<evidence type="ECO:0000259" key="20">
    <source>
        <dbReference type="PROSITE" id="PS50262"/>
    </source>
</evidence>
<evidence type="ECO:0000313" key="22">
    <source>
        <dbReference type="Proteomes" id="UP000290572"/>
    </source>
</evidence>
<evidence type="ECO:0000256" key="4">
    <source>
        <dbReference type="ARBA" id="ARBA00022475"/>
    </source>
</evidence>
<keyword evidence="23" id="KW-1267">Proteomics identification</keyword>
<dbReference type="PRINTS" id="PR00056">
    <property type="entry name" value="HSFDOMAIN"/>
</dbReference>
<comment type="subcellular location">
    <subcellularLocation>
        <location evidence="2">Cell membrane</location>
        <topology evidence="2">Multi-pass membrane protein</topology>
    </subcellularLocation>
    <subcellularLocation>
        <location evidence="1">Nucleus</location>
    </subcellularLocation>
</comment>
<dbReference type="PROSITE" id="PS00434">
    <property type="entry name" value="HSF_DOMAIN"/>
    <property type="match status" value="1"/>
</dbReference>
<dbReference type="Proteomes" id="UP000290572">
    <property type="component" value="Unassembled WGS sequence"/>
</dbReference>
<dbReference type="SMART" id="SM00415">
    <property type="entry name" value="HSF"/>
    <property type="match status" value="1"/>
</dbReference>
<dbReference type="AlphaFoldDB" id="A0A498MEH9"/>
<sequence>MQENPGSIGVDGGYASNVPAFLTKLWTLVEDPETNHLICWSTTGTSFHVFDQGRFAKEVLPKYFKHNNMASFVRQLNMYGFRKVVNIEQSGLVKPERDDTEFQHLYFLQGHEHLLEHIKRKVSIVKSEETKVRQEDLSKLLYEVQVLRSQQENMEMQMQDMKQEKCLMLIKEEPVSPGVQGRGEGVPLGSCEVCAEPPVLPVAMVQSVLEGRGSNLGERRAKRPMLERPEIPDGVENVDMSLEDLQLLLRSHQQSMETSAAAMDPFTFSLSLNEWNFTEMDPNLKSELANALIPAAVSQYMFQGQEGETYPTAGYEEQYPLTNYTFGTKEPLYEKDSSVAARFQRMREEFEKIGMRRTVEGVLIILGRQDGVKQDWVIDDCIGNWWRPNFEPPQYPYIPAHITKPKEHKKLFLVQLQEKALFAVPKNYKLVAAPLFELYDNAPGYGPIISSLPQLLSRHQYLMMELRSYFNSTSNSTAVSSQKIAPVVVLGLCCLVGLPCNIVVIISIARKWNRNLSFTLKLMLNLAVSDALTLCLVPFVLYGILFAQKLTLWSCKFFNFLVYWSLSVGVLTVTSMSVHRYHNVIKSRVTNRMILQRLKRRHRCLQLIAIWILAFAFAQPVIFTQGLKVENGWLRCQRTVDSQTVKVTVLLFEILLGFIIPFLTMLTCYLWLHKGLSQKAKNSGVTTAPQEQKPRNQGTNVRTYKKRLVIRIVLAFFVFWTPMHITNVIDVVTTLTKTSHPDVYSQLKSFRRVFGDISKTLALLNCCLNPFLYAISSGNLMKCFRKRSFTIND</sequence>
<comment type="caution">
    <text evidence="21">The sequence shown here is derived from an EMBL/GenBank/DDBJ whole genome shotgun (WGS) entry which is preliminary data.</text>
</comment>
<keyword evidence="4" id="KW-1003">Cell membrane</keyword>
<reference evidence="21 22" key="1">
    <citation type="submission" date="2018-03" db="EMBL/GenBank/DDBJ databases">
        <title>Draft genome sequence of Rohu Carp (Labeo rohita).</title>
        <authorList>
            <person name="Das P."/>
            <person name="Kushwaha B."/>
            <person name="Joshi C.G."/>
            <person name="Kumar D."/>
            <person name="Nagpure N.S."/>
            <person name="Sahoo L."/>
            <person name="Das S.P."/>
            <person name="Bit A."/>
            <person name="Patnaik S."/>
            <person name="Meher P.K."/>
            <person name="Jayasankar P."/>
            <person name="Koringa P.G."/>
            <person name="Patel N.V."/>
            <person name="Hinsu A.T."/>
            <person name="Kumar R."/>
            <person name="Pandey M."/>
            <person name="Agarwal S."/>
            <person name="Srivastava S."/>
            <person name="Singh M."/>
            <person name="Iquebal M.A."/>
            <person name="Jaiswal S."/>
            <person name="Angadi U.B."/>
            <person name="Kumar N."/>
            <person name="Raza M."/>
            <person name="Shah T.M."/>
            <person name="Rai A."/>
            <person name="Jena J.K."/>
        </authorList>
    </citation>
    <scope>NUCLEOTIDE SEQUENCE [LARGE SCALE GENOMIC DNA]</scope>
    <source>
        <strain evidence="21">DASCIFA01</strain>
        <tissue evidence="21">Testis</tissue>
    </source>
</reference>
<name>A0A498MEH9_LABRO</name>
<dbReference type="InterPro" id="IPR036390">
    <property type="entry name" value="WH_DNA-bd_sf"/>
</dbReference>
<dbReference type="SUPFAM" id="SSF81321">
    <property type="entry name" value="Family A G protein-coupled receptor-like"/>
    <property type="match status" value="1"/>
</dbReference>
<feature type="transmembrane region" description="Helical" evidence="19">
    <location>
        <begin position="557"/>
        <end position="578"/>
    </location>
</feature>
<dbReference type="InterPro" id="IPR016706">
    <property type="entry name" value="Cleav_polyA_spec_factor_su5"/>
</dbReference>
<dbReference type="InterPro" id="IPR010542">
    <property type="entry name" value="Vert_HSTF_C"/>
</dbReference>
<evidence type="ECO:0000256" key="18">
    <source>
        <dbReference type="RuleBase" id="RU004020"/>
    </source>
</evidence>